<name>A0A7M5VDE9_9CNID</name>
<dbReference type="InterPro" id="IPR036570">
    <property type="entry name" value="HORMA_dom_sf"/>
</dbReference>
<feature type="region of interest" description="Disordered" evidence="4">
    <location>
        <begin position="330"/>
        <end position="362"/>
    </location>
</feature>
<dbReference type="RefSeq" id="XP_066917159.1">
    <property type="nucleotide sequence ID" value="XM_067061058.1"/>
</dbReference>
<dbReference type="OrthoDB" id="70161at2759"/>
<comment type="subcellular location">
    <subcellularLocation>
        <location evidence="1">Preautophagosomal structure</location>
    </subcellularLocation>
</comment>
<evidence type="ECO:0008006" key="7">
    <source>
        <dbReference type="Google" id="ProtNLM"/>
    </source>
</evidence>
<organism evidence="5 6">
    <name type="scientific">Clytia hemisphaerica</name>
    <dbReference type="NCBI Taxonomy" id="252671"/>
    <lineage>
        <taxon>Eukaryota</taxon>
        <taxon>Metazoa</taxon>
        <taxon>Cnidaria</taxon>
        <taxon>Hydrozoa</taxon>
        <taxon>Hydroidolina</taxon>
        <taxon>Leptothecata</taxon>
        <taxon>Obeliida</taxon>
        <taxon>Clytiidae</taxon>
        <taxon>Clytia</taxon>
    </lineage>
</organism>
<accession>A0A7M5VDE9</accession>
<evidence type="ECO:0000256" key="4">
    <source>
        <dbReference type="SAM" id="MobiDB-lite"/>
    </source>
</evidence>
<evidence type="ECO:0000313" key="6">
    <source>
        <dbReference type="Proteomes" id="UP000594262"/>
    </source>
</evidence>
<dbReference type="InterPro" id="IPR040182">
    <property type="entry name" value="ATG13"/>
</dbReference>
<comment type="similarity">
    <text evidence="2">Belongs to the ATG13 family. Metazoan subfamily.</text>
</comment>
<dbReference type="GO" id="GO:1990316">
    <property type="term" value="C:Atg1/ULK1 kinase complex"/>
    <property type="evidence" value="ECO:0007669"/>
    <property type="project" value="TreeGrafter"/>
</dbReference>
<dbReference type="GO" id="GO:0034497">
    <property type="term" value="P:protein localization to phagophore assembly site"/>
    <property type="evidence" value="ECO:0007669"/>
    <property type="project" value="TreeGrafter"/>
</dbReference>
<keyword evidence="6" id="KW-1185">Reference proteome</keyword>
<dbReference type="GO" id="GO:0000423">
    <property type="term" value="P:mitophagy"/>
    <property type="evidence" value="ECO:0007669"/>
    <property type="project" value="TreeGrafter"/>
</dbReference>
<dbReference type="Proteomes" id="UP000594262">
    <property type="component" value="Unplaced"/>
</dbReference>
<protein>
    <recommendedName>
        <fullName evidence="7">Autophagy-related protein 13</fullName>
    </recommendedName>
</protein>
<dbReference type="PANTHER" id="PTHR13430:SF4">
    <property type="entry name" value="AUTOPHAGY-RELATED PROTEIN 13"/>
    <property type="match status" value="1"/>
</dbReference>
<dbReference type="GO" id="GO:0034727">
    <property type="term" value="P:piecemeal microautophagy of the nucleus"/>
    <property type="evidence" value="ECO:0007669"/>
    <property type="project" value="TreeGrafter"/>
</dbReference>
<dbReference type="PANTHER" id="PTHR13430">
    <property type="match status" value="1"/>
</dbReference>
<evidence type="ECO:0000256" key="3">
    <source>
        <dbReference type="ARBA" id="ARBA00023006"/>
    </source>
</evidence>
<dbReference type="EnsemblMetazoa" id="CLYHEMT007797.1">
    <property type="protein sequence ID" value="CLYHEMP007797.1"/>
    <property type="gene ID" value="CLYHEMG007797"/>
</dbReference>
<evidence type="ECO:0000256" key="2">
    <source>
        <dbReference type="ARBA" id="ARBA00007341"/>
    </source>
</evidence>
<dbReference type="GO" id="GO:0005829">
    <property type="term" value="C:cytosol"/>
    <property type="evidence" value="ECO:0007669"/>
    <property type="project" value="TreeGrafter"/>
</dbReference>
<proteinExistence type="inferred from homology"/>
<evidence type="ECO:0000256" key="1">
    <source>
        <dbReference type="ARBA" id="ARBA00004329"/>
    </source>
</evidence>
<dbReference type="GeneID" id="136804348"/>
<reference evidence="5" key="1">
    <citation type="submission" date="2021-01" db="UniProtKB">
        <authorList>
            <consortium name="EnsemblMetazoa"/>
        </authorList>
    </citation>
    <scope>IDENTIFICATION</scope>
</reference>
<sequence length="464" mass="52878">MREKNMSVEDKKKSVHQKNVIDAAHKEVEKYIKFFVLKSLQAIVSSRIGIHNKTRCKPAAKGQDWFNIALHECEANRRLQAKVRDIYGKKIPTLWDPISLDIILRTFDGNYIILETWQLSTNLENKDPKHKNHFSIYNRLGILLKSVLSISRVLPSFNLAKKNEKDFSLFFKVHTEVYSLHQYELHNSLSIGFVKTPIGTVNIKTMYRSKVWLSGSFHAHTYKISDPDSLLPLFNEKDGGLSKSAFQSIDMFENELALAVSDQEWINSTYSTSSNVQSKTKHSVTSPVDFSSVAASIGHEDGLRQIAAFVEPFTLSDINLEPLDLPKLPPTPPFQSLLPGKSPTDNVDANLDHDKGTKQESNFKSLPMNKRQSTEIYRQAEAVGFEDDFVLVELRPAFFSEDDTVGNLYKQCQSPVPLDIFTSLEQEDQDSESIDLDAQLEKCRKELMEYQEFFSDTLKTEKSI</sequence>
<keyword evidence="3" id="KW-0072">Autophagy</keyword>
<dbReference type="AlphaFoldDB" id="A0A7M5VDE9"/>
<evidence type="ECO:0000313" key="5">
    <source>
        <dbReference type="EnsemblMetazoa" id="CLYHEMP007797.1"/>
    </source>
</evidence>
<dbReference type="Gene3D" id="3.30.900.10">
    <property type="entry name" value="HORMA domain"/>
    <property type="match status" value="1"/>
</dbReference>
<dbReference type="GO" id="GO:0000407">
    <property type="term" value="C:phagophore assembly site"/>
    <property type="evidence" value="ECO:0007669"/>
    <property type="project" value="UniProtKB-SubCell"/>
</dbReference>